<dbReference type="AlphaFoldDB" id="A0A1I4LCJ6"/>
<dbReference type="InterPro" id="IPR050266">
    <property type="entry name" value="AB_hydrolase_sf"/>
</dbReference>
<name>A0A1I4LCJ6_9GAMM</name>
<protein>
    <submittedName>
        <fullName evidence="3">Esterase/lipase</fullName>
    </submittedName>
</protein>
<evidence type="ECO:0000259" key="2">
    <source>
        <dbReference type="Pfam" id="PF00561"/>
    </source>
</evidence>
<dbReference type="RefSeq" id="WP_175481812.1">
    <property type="nucleotide sequence ID" value="NZ_FOUE01000001.1"/>
</dbReference>
<reference evidence="4" key="1">
    <citation type="submission" date="2016-10" db="EMBL/GenBank/DDBJ databases">
        <authorList>
            <person name="Varghese N."/>
            <person name="Submissions S."/>
        </authorList>
    </citation>
    <scope>NUCLEOTIDE SEQUENCE [LARGE SCALE GENOMIC DNA]</scope>
    <source>
        <strain evidence="4">CGMCC 1.7061</strain>
    </source>
</reference>
<dbReference type="SUPFAM" id="SSF53474">
    <property type="entry name" value="alpha/beta-Hydrolases"/>
    <property type="match status" value="1"/>
</dbReference>
<keyword evidence="4" id="KW-1185">Reference proteome</keyword>
<organism evidence="3 4">
    <name type="scientific">Marinobacter zhejiangensis</name>
    <dbReference type="NCBI Taxonomy" id="488535"/>
    <lineage>
        <taxon>Bacteria</taxon>
        <taxon>Pseudomonadati</taxon>
        <taxon>Pseudomonadota</taxon>
        <taxon>Gammaproteobacteria</taxon>
        <taxon>Pseudomonadales</taxon>
        <taxon>Marinobacteraceae</taxon>
        <taxon>Marinobacter</taxon>
    </lineage>
</organism>
<dbReference type="STRING" id="488535.SAMN04487963_0402"/>
<feature type="domain" description="AB hydrolase-1" evidence="2">
    <location>
        <begin position="71"/>
        <end position="176"/>
    </location>
</feature>
<dbReference type="PANTHER" id="PTHR43798:SF33">
    <property type="entry name" value="HYDROLASE, PUTATIVE (AFU_ORTHOLOGUE AFUA_2G14860)-RELATED"/>
    <property type="match status" value="1"/>
</dbReference>
<gene>
    <name evidence="3" type="ORF">SAMN04487963_0402</name>
</gene>
<sequence length="293" mass="31363">MTIGMRAFQWAFSTYSQALPTLAAGTATRLMTKPRVPDQLRKRSVVAGEDVVALAGGGYLSVRPGGARNALLVHGWSSGAGMFEGVAQALSQRGYTLYSVHPAGHGPSTEPSSHPGRFIEAIEAALAYIDGPVDLAVGHSMGAGTLAYVVAGTERIHRLALVSGPATFEGLLRRFARLMRMSSRAEQRFLSQMERTVGLPLSALDITERAKLIHVPTLVIHDRNDREVPFECAGRLAQSLSRSEVFPTDGLGHNRILRDAEVVLRIAEFADGSSIDEPSAGQDPEGRYATASS</sequence>
<evidence type="ECO:0000313" key="4">
    <source>
        <dbReference type="Proteomes" id="UP000198519"/>
    </source>
</evidence>
<dbReference type="PANTHER" id="PTHR43798">
    <property type="entry name" value="MONOACYLGLYCEROL LIPASE"/>
    <property type="match status" value="1"/>
</dbReference>
<dbReference type="Gene3D" id="3.40.50.1820">
    <property type="entry name" value="alpha/beta hydrolase"/>
    <property type="match status" value="1"/>
</dbReference>
<dbReference type="GO" id="GO:0016020">
    <property type="term" value="C:membrane"/>
    <property type="evidence" value="ECO:0007669"/>
    <property type="project" value="TreeGrafter"/>
</dbReference>
<feature type="region of interest" description="Disordered" evidence="1">
    <location>
        <begin position="274"/>
        <end position="293"/>
    </location>
</feature>
<evidence type="ECO:0000256" key="1">
    <source>
        <dbReference type="SAM" id="MobiDB-lite"/>
    </source>
</evidence>
<proteinExistence type="predicted"/>
<dbReference type="InterPro" id="IPR029058">
    <property type="entry name" value="AB_hydrolase_fold"/>
</dbReference>
<accession>A0A1I4LCJ6</accession>
<dbReference type="Proteomes" id="UP000198519">
    <property type="component" value="Unassembled WGS sequence"/>
</dbReference>
<dbReference type="Pfam" id="PF00561">
    <property type="entry name" value="Abhydrolase_1"/>
    <property type="match status" value="1"/>
</dbReference>
<evidence type="ECO:0000313" key="3">
    <source>
        <dbReference type="EMBL" id="SFL88589.1"/>
    </source>
</evidence>
<dbReference type="EMBL" id="FOUE01000001">
    <property type="protein sequence ID" value="SFL88589.1"/>
    <property type="molecule type" value="Genomic_DNA"/>
</dbReference>
<dbReference type="InterPro" id="IPR000073">
    <property type="entry name" value="AB_hydrolase_1"/>
</dbReference>